<feature type="compositionally biased region" description="Basic and acidic residues" evidence="1">
    <location>
        <begin position="30"/>
        <end position="39"/>
    </location>
</feature>
<proteinExistence type="predicted"/>
<dbReference type="AlphaFoldDB" id="A0AAD5RKI1"/>
<accession>A0AAD5RKI1</accession>
<comment type="caution">
    <text evidence="2">The sequence shown here is derived from an EMBL/GenBank/DDBJ whole genome shotgun (WGS) entry which is preliminary data.</text>
</comment>
<dbReference type="CDD" id="cd10170">
    <property type="entry name" value="ASKHA_NBD_HSP70"/>
    <property type="match status" value="1"/>
</dbReference>
<sequence length="751" mass="82840">MQSRSSYKRSESRFVPDNDEDVGPSAQREPLSRFLDRYDVSPNTVSHDSVRSPQTPDSTGDAANINPRIVVGLDYGTTHTGKSFPMCPDAPVACLVWMAEGAGHRPSFENLRVHSQWPNRGTIHKVASAISYSPSPQGTTKQWGFDMADNSRVLKWTKLELPRRGIAKELEEFVAALDGLQLVESLRTNRRKHAVENDIPEHICKSAVQVIQDFLYNVASTWRDSMEAESRDQLEQSDIDIVISHPANWKYDAINATVKAVLGGFRKSLFPTLRNVSLIPEPEAAALHIVQSLLASKMSEIRPGESFVVCDAGGGTVDLVTYRLESLKPFKIVKVGLISGKPCGATFVDRSFLKWVEDEVIAPPEDGGDSHLMSKDMGAGGHYVLKPVGRVLLQRFEDHKNVFSGGETSEITMPDTVEFRDESPGDMGNGILTITPEKMKELFEFSVDGTLELLAGQVTTAARKGEILTNIFMTGGFSLSPYLHSKVVGWAKMRNYRVKRPDNCWTAVAGGAVLAEMGIGSKKPNKTVRCPYRYGIITYEPAKYMQSQYGRHLPRVGKATIYDPYSENHLSQGQITWLVEEGDIIPEGGSIEKSMTLTCKYCEPGHYKNAGSNYDGNLEFKLISMKGDGGLKTRLADLEEEGELKSPPIVLVAVLCVAREKDGCANLSFCFLIIVEDYTIYPLVINVSQMPASLRTEKRMLRPTSGSGSRKSYYESIVELCLSVSVQSGTELRAKCGGHPLPSGYMKMPAS</sequence>
<dbReference type="SUPFAM" id="SSF53067">
    <property type="entry name" value="Actin-like ATPase domain"/>
    <property type="match status" value="2"/>
</dbReference>
<evidence type="ECO:0000313" key="3">
    <source>
        <dbReference type="Proteomes" id="UP001201980"/>
    </source>
</evidence>
<evidence type="ECO:0000313" key="2">
    <source>
        <dbReference type="EMBL" id="KAJ2896745.1"/>
    </source>
</evidence>
<dbReference type="Gene3D" id="3.30.420.40">
    <property type="match status" value="2"/>
</dbReference>
<dbReference type="Gene3D" id="3.90.640.10">
    <property type="entry name" value="Actin, Chain A, domain 4"/>
    <property type="match status" value="1"/>
</dbReference>
<dbReference type="EMBL" id="JAKWBI020000315">
    <property type="protein sequence ID" value="KAJ2896745.1"/>
    <property type="molecule type" value="Genomic_DNA"/>
</dbReference>
<feature type="compositionally biased region" description="Polar residues" evidence="1">
    <location>
        <begin position="41"/>
        <end position="58"/>
    </location>
</feature>
<name>A0AAD5RKI1_9PEZI</name>
<keyword evidence="3" id="KW-1185">Reference proteome</keyword>
<dbReference type="InterPro" id="IPR043129">
    <property type="entry name" value="ATPase_NBD"/>
</dbReference>
<dbReference type="PANTHER" id="PTHR14187">
    <property type="entry name" value="ALPHA KINASE/ELONGATION FACTOR 2 KINASE"/>
    <property type="match status" value="1"/>
</dbReference>
<feature type="region of interest" description="Disordered" evidence="1">
    <location>
        <begin position="1"/>
        <end position="65"/>
    </location>
</feature>
<dbReference type="PANTHER" id="PTHR14187:SF82">
    <property type="entry name" value="FAMILY CHAPERONE, PUTATIVE (AFU_ORTHOLOGUE AFUA_7G08575)-RELATED"/>
    <property type="match status" value="1"/>
</dbReference>
<dbReference type="Proteomes" id="UP001201980">
    <property type="component" value="Unassembled WGS sequence"/>
</dbReference>
<protein>
    <submittedName>
        <fullName evidence="2">Uncharacterized protein</fullName>
    </submittedName>
</protein>
<gene>
    <name evidence="2" type="ORF">MKZ38_005273</name>
</gene>
<reference evidence="2" key="1">
    <citation type="submission" date="2022-07" db="EMBL/GenBank/DDBJ databases">
        <title>Draft genome sequence of Zalerion maritima ATCC 34329, a (micro)plastics degrading marine fungus.</title>
        <authorList>
            <person name="Paco A."/>
            <person name="Goncalves M.F.M."/>
            <person name="Rocha-Santos T.A.P."/>
            <person name="Alves A."/>
        </authorList>
    </citation>
    <scope>NUCLEOTIDE SEQUENCE</scope>
    <source>
        <strain evidence="2">ATCC 34329</strain>
    </source>
</reference>
<evidence type="ECO:0000256" key="1">
    <source>
        <dbReference type="SAM" id="MobiDB-lite"/>
    </source>
</evidence>
<organism evidence="2 3">
    <name type="scientific">Zalerion maritima</name>
    <dbReference type="NCBI Taxonomy" id="339359"/>
    <lineage>
        <taxon>Eukaryota</taxon>
        <taxon>Fungi</taxon>
        <taxon>Dikarya</taxon>
        <taxon>Ascomycota</taxon>
        <taxon>Pezizomycotina</taxon>
        <taxon>Sordariomycetes</taxon>
        <taxon>Lulworthiomycetidae</taxon>
        <taxon>Lulworthiales</taxon>
        <taxon>Lulworthiaceae</taxon>
        <taxon>Zalerion</taxon>
    </lineage>
</organism>